<proteinExistence type="predicted"/>
<dbReference type="AlphaFoldDB" id="A0A6M3IMK7"/>
<protein>
    <submittedName>
        <fullName evidence="1">Uncharacterized protein</fullName>
    </submittedName>
</protein>
<gene>
    <name evidence="1" type="ORF">MM415B01412_0018</name>
</gene>
<sequence>MVLTQIDYDLLRFLRDREMFGKYSILKYDTTYHKRLDALEFEEFIECGMMKNMTAYKLLFKGHVALAAHEASCER</sequence>
<evidence type="ECO:0000313" key="1">
    <source>
        <dbReference type="EMBL" id="QJA58736.1"/>
    </source>
</evidence>
<name>A0A6M3IMK7_9ZZZZ</name>
<dbReference type="EMBL" id="MT141337">
    <property type="protein sequence ID" value="QJA58736.1"/>
    <property type="molecule type" value="Genomic_DNA"/>
</dbReference>
<accession>A0A6M3IMK7</accession>
<reference evidence="1" key="1">
    <citation type="submission" date="2020-03" db="EMBL/GenBank/DDBJ databases">
        <title>The deep terrestrial virosphere.</title>
        <authorList>
            <person name="Holmfeldt K."/>
            <person name="Nilsson E."/>
            <person name="Simone D."/>
            <person name="Lopez-Fernandez M."/>
            <person name="Wu X."/>
            <person name="de Brujin I."/>
            <person name="Lundin D."/>
            <person name="Andersson A."/>
            <person name="Bertilsson S."/>
            <person name="Dopson M."/>
        </authorList>
    </citation>
    <scope>NUCLEOTIDE SEQUENCE</scope>
    <source>
        <strain evidence="1">MM415B01412</strain>
    </source>
</reference>
<organism evidence="1">
    <name type="scientific">viral metagenome</name>
    <dbReference type="NCBI Taxonomy" id="1070528"/>
    <lineage>
        <taxon>unclassified sequences</taxon>
        <taxon>metagenomes</taxon>
        <taxon>organismal metagenomes</taxon>
    </lineage>
</organism>